<dbReference type="InterPro" id="IPR000719">
    <property type="entry name" value="Prot_kinase_dom"/>
</dbReference>
<dbReference type="PANTHER" id="PTHR24416:SF600">
    <property type="entry name" value="PDGF- AND VEGF-RECEPTOR RELATED, ISOFORM J"/>
    <property type="match status" value="1"/>
</dbReference>
<dbReference type="FunFam" id="1.10.510.10:FF:000373">
    <property type="entry name" value="Receptor protein-tyrosine kinase"/>
    <property type="match status" value="1"/>
</dbReference>
<dbReference type="InterPro" id="IPR011009">
    <property type="entry name" value="Kinase-like_dom_sf"/>
</dbReference>
<dbReference type="InterPro" id="IPR013098">
    <property type="entry name" value="Ig_I-set"/>
</dbReference>
<protein>
    <recommendedName>
        <fullName evidence="2">receptor protein-tyrosine kinase</fullName>
        <ecNumber evidence="2">2.7.10.1</ecNumber>
    </recommendedName>
</protein>
<evidence type="ECO:0000256" key="11">
    <source>
        <dbReference type="PROSITE-ProRule" id="PRU10141"/>
    </source>
</evidence>
<accession>A0A7R9CMG4</accession>
<feature type="region of interest" description="Disordered" evidence="12">
    <location>
        <begin position="826"/>
        <end position="860"/>
    </location>
</feature>
<keyword evidence="8" id="KW-0325">Glycoprotein</keyword>
<evidence type="ECO:0000256" key="5">
    <source>
        <dbReference type="ARBA" id="ARBA00023136"/>
    </source>
</evidence>
<keyword evidence="13" id="KW-0732">Signal</keyword>
<feature type="chain" id="PRO_5031479096" description="receptor protein-tyrosine kinase" evidence="13">
    <location>
        <begin position="20"/>
        <end position="1425"/>
    </location>
</feature>
<evidence type="ECO:0000256" key="10">
    <source>
        <dbReference type="ARBA" id="ARBA00051243"/>
    </source>
</evidence>
<feature type="domain" description="Protein kinase" evidence="14">
    <location>
        <begin position="722"/>
        <end position="1071"/>
    </location>
</feature>
<feature type="binding site" evidence="11">
    <location>
        <position position="756"/>
    </location>
    <ligand>
        <name>ATP</name>
        <dbReference type="ChEBI" id="CHEBI:30616"/>
    </ligand>
</feature>
<feature type="domain" description="Ig-like" evidence="15">
    <location>
        <begin position="224"/>
        <end position="331"/>
    </location>
</feature>
<feature type="domain" description="Ig-like" evidence="15">
    <location>
        <begin position="340"/>
        <end position="447"/>
    </location>
</feature>
<evidence type="ECO:0000256" key="4">
    <source>
        <dbReference type="ARBA" id="ARBA00022989"/>
    </source>
</evidence>
<dbReference type="CDD" id="cd00096">
    <property type="entry name" value="Ig"/>
    <property type="match status" value="1"/>
</dbReference>
<comment type="catalytic activity">
    <reaction evidence="10">
        <text>L-tyrosyl-[protein] + ATP = O-phospho-L-tyrosyl-[protein] + ADP + H(+)</text>
        <dbReference type="Rhea" id="RHEA:10596"/>
        <dbReference type="Rhea" id="RHEA-COMP:10136"/>
        <dbReference type="Rhea" id="RHEA-COMP:20101"/>
        <dbReference type="ChEBI" id="CHEBI:15378"/>
        <dbReference type="ChEBI" id="CHEBI:30616"/>
        <dbReference type="ChEBI" id="CHEBI:46858"/>
        <dbReference type="ChEBI" id="CHEBI:61978"/>
        <dbReference type="ChEBI" id="CHEBI:456216"/>
        <dbReference type="EC" id="2.7.10.1"/>
    </reaction>
</comment>
<dbReference type="Gene3D" id="3.30.200.20">
    <property type="entry name" value="Phosphorylase Kinase, domain 1"/>
    <property type="match status" value="1"/>
</dbReference>
<dbReference type="Pfam" id="PF07714">
    <property type="entry name" value="PK_Tyr_Ser-Thr"/>
    <property type="match status" value="1"/>
</dbReference>
<dbReference type="PROSITE" id="PS50835">
    <property type="entry name" value="IG_LIKE"/>
    <property type="match status" value="4"/>
</dbReference>
<organism evidence="16">
    <name type="scientific">Timema poppense</name>
    <name type="common">Walking stick</name>
    <dbReference type="NCBI Taxonomy" id="170557"/>
    <lineage>
        <taxon>Eukaryota</taxon>
        <taxon>Metazoa</taxon>
        <taxon>Ecdysozoa</taxon>
        <taxon>Arthropoda</taxon>
        <taxon>Hexapoda</taxon>
        <taxon>Insecta</taxon>
        <taxon>Pterygota</taxon>
        <taxon>Neoptera</taxon>
        <taxon>Polyneoptera</taxon>
        <taxon>Phasmatodea</taxon>
        <taxon>Timematodea</taxon>
        <taxon>Timematoidea</taxon>
        <taxon>Timematidae</taxon>
        <taxon>Timema</taxon>
    </lineage>
</organism>
<dbReference type="PROSITE" id="PS00109">
    <property type="entry name" value="PROTEIN_KINASE_TYR"/>
    <property type="match status" value="1"/>
</dbReference>
<dbReference type="InterPro" id="IPR013151">
    <property type="entry name" value="Immunoglobulin_dom"/>
</dbReference>
<proteinExistence type="predicted"/>
<evidence type="ECO:0000313" key="16">
    <source>
        <dbReference type="EMBL" id="CAD7398050.1"/>
    </source>
</evidence>
<feature type="domain" description="Ig-like" evidence="15">
    <location>
        <begin position="26"/>
        <end position="120"/>
    </location>
</feature>
<keyword evidence="9" id="KW-0393">Immunoglobulin domain</keyword>
<dbReference type="InterPro" id="IPR017441">
    <property type="entry name" value="Protein_kinase_ATP_BS"/>
</dbReference>
<keyword evidence="4" id="KW-1133">Transmembrane helix</keyword>
<dbReference type="Gene3D" id="1.10.510.10">
    <property type="entry name" value="Transferase(Phosphotransferase) domain 1"/>
    <property type="match status" value="1"/>
</dbReference>
<dbReference type="InterPro" id="IPR008266">
    <property type="entry name" value="Tyr_kinase_AS"/>
</dbReference>
<dbReference type="PROSITE" id="PS50011">
    <property type="entry name" value="PROTEIN_KINASE_DOM"/>
    <property type="match status" value="1"/>
</dbReference>
<keyword evidence="11" id="KW-0547">Nucleotide-binding</keyword>
<dbReference type="GO" id="GO:0043235">
    <property type="term" value="C:receptor complex"/>
    <property type="evidence" value="ECO:0007669"/>
    <property type="project" value="TreeGrafter"/>
</dbReference>
<keyword evidence="5" id="KW-0472">Membrane</keyword>
<dbReference type="Pfam" id="PF25305">
    <property type="entry name" value="Ig_PDGFR_d4"/>
    <property type="match status" value="1"/>
</dbReference>
<keyword evidence="11" id="KW-0067">ATP-binding</keyword>
<evidence type="ECO:0000256" key="3">
    <source>
        <dbReference type="ARBA" id="ARBA00022692"/>
    </source>
</evidence>
<feature type="compositionally biased region" description="Polar residues" evidence="12">
    <location>
        <begin position="838"/>
        <end position="848"/>
    </location>
</feature>
<gene>
    <name evidence="16" type="ORF">TPSB3V08_LOCUS1477</name>
</gene>
<dbReference type="EMBL" id="OD000532">
    <property type="protein sequence ID" value="CAD7398050.1"/>
    <property type="molecule type" value="Genomic_DNA"/>
</dbReference>
<keyword evidence="6" id="KW-1015">Disulfide bond</keyword>
<dbReference type="GO" id="GO:0004714">
    <property type="term" value="F:transmembrane receptor protein tyrosine kinase activity"/>
    <property type="evidence" value="ECO:0007669"/>
    <property type="project" value="UniProtKB-EC"/>
</dbReference>
<reference evidence="16" key="1">
    <citation type="submission" date="2020-11" db="EMBL/GenBank/DDBJ databases">
        <authorList>
            <person name="Tran Van P."/>
        </authorList>
    </citation>
    <scope>NUCLEOTIDE SEQUENCE</scope>
</reference>
<dbReference type="PANTHER" id="PTHR24416">
    <property type="entry name" value="TYROSINE-PROTEIN KINASE RECEPTOR"/>
    <property type="match status" value="1"/>
</dbReference>
<dbReference type="SUPFAM" id="SSF56112">
    <property type="entry name" value="Protein kinase-like (PK-like)"/>
    <property type="match status" value="1"/>
</dbReference>
<dbReference type="GO" id="GO:0005524">
    <property type="term" value="F:ATP binding"/>
    <property type="evidence" value="ECO:0007669"/>
    <property type="project" value="UniProtKB-UniRule"/>
</dbReference>
<keyword evidence="7" id="KW-0675">Receptor</keyword>
<dbReference type="Gene3D" id="2.60.40.10">
    <property type="entry name" value="Immunoglobulins"/>
    <property type="match status" value="5"/>
</dbReference>
<dbReference type="SMART" id="SM00409">
    <property type="entry name" value="IG"/>
    <property type="match status" value="6"/>
</dbReference>
<dbReference type="InterPro" id="IPR013783">
    <property type="entry name" value="Ig-like_fold"/>
</dbReference>
<evidence type="ECO:0000256" key="2">
    <source>
        <dbReference type="ARBA" id="ARBA00011902"/>
    </source>
</evidence>
<dbReference type="PROSITE" id="PS00107">
    <property type="entry name" value="PROTEIN_KINASE_ATP"/>
    <property type="match status" value="1"/>
</dbReference>
<evidence type="ECO:0000256" key="7">
    <source>
        <dbReference type="ARBA" id="ARBA00023170"/>
    </source>
</evidence>
<dbReference type="InterPro" id="IPR003598">
    <property type="entry name" value="Ig_sub2"/>
</dbReference>
<evidence type="ECO:0000256" key="1">
    <source>
        <dbReference type="ARBA" id="ARBA00004167"/>
    </source>
</evidence>
<evidence type="ECO:0000256" key="8">
    <source>
        <dbReference type="ARBA" id="ARBA00023180"/>
    </source>
</evidence>
<dbReference type="Pfam" id="PF00047">
    <property type="entry name" value="ig"/>
    <property type="match status" value="1"/>
</dbReference>
<dbReference type="SMART" id="SM00408">
    <property type="entry name" value="IGc2"/>
    <property type="match status" value="4"/>
</dbReference>
<dbReference type="InterPro" id="IPR036179">
    <property type="entry name" value="Ig-like_dom_sf"/>
</dbReference>
<dbReference type="InterPro" id="IPR050122">
    <property type="entry name" value="RTK"/>
</dbReference>
<keyword evidence="3" id="KW-0812">Transmembrane</keyword>
<dbReference type="InterPro" id="IPR007110">
    <property type="entry name" value="Ig-like_dom"/>
</dbReference>
<evidence type="ECO:0000259" key="14">
    <source>
        <dbReference type="PROSITE" id="PS50011"/>
    </source>
</evidence>
<dbReference type="GO" id="GO:0005886">
    <property type="term" value="C:plasma membrane"/>
    <property type="evidence" value="ECO:0007669"/>
    <property type="project" value="TreeGrafter"/>
</dbReference>
<evidence type="ECO:0000256" key="6">
    <source>
        <dbReference type="ARBA" id="ARBA00023157"/>
    </source>
</evidence>
<evidence type="ECO:0000256" key="12">
    <source>
        <dbReference type="SAM" id="MobiDB-lite"/>
    </source>
</evidence>
<evidence type="ECO:0000256" key="9">
    <source>
        <dbReference type="ARBA" id="ARBA00023319"/>
    </source>
</evidence>
<feature type="domain" description="Ig-like" evidence="15">
    <location>
        <begin position="533"/>
        <end position="630"/>
    </location>
</feature>
<name>A0A7R9CMG4_TIMPO</name>
<comment type="subcellular location">
    <subcellularLocation>
        <location evidence="1">Membrane</location>
        <topology evidence="1">Single-pass membrane protein</topology>
    </subcellularLocation>
</comment>
<feature type="signal peptide" evidence="13">
    <location>
        <begin position="1"/>
        <end position="19"/>
    </location>
</feature>
<dbReference type="EC" id="2.7.10.1" evidence="2"/>
<dbReference type="InterPro" id="IPR003599">
    <property type="entry name" value="Ig_sub"/>
</dbReference>
<dbReference type="Pfam" id="PF07679">
    <property type="entry name" value="I-set"/>
    <property type="match status" value="1"/>
</dbReference>
<dbReference type="GO" id="GO:0007169">
    <property type="term" value="P:cell surface receptor protein tyrosine kinase signaling pathway"/>
    <property type="evidence" value="ECO:0007669"/>
    <property type="project" value="TreeGrafter"/>
</dbReference>
<dbReference type="InterPro" id="IPR001245">
    <property type="entry name" value="Ser-Thr/Tyr_kinase_cat_dom"/>
</dbReference>
<evidence type="ECO:0000256" key="13">
    <source>
        <dbReference type="SAM" id="SignalP"/>
    </source>
</evidence>
<dbReference type="SUPFAM" id="SSF48726">
    <property type="entry name" value="Immunoglobulin"/>
    <property type="match status" value="5"/>
</dbReference>
<evidence type="ECO:0000259" key="15">
    <source>
        <dbReference type="PROSITE" id="PS50835"/>
    </source>
</evidence>
<sequence length="1425" mass="160896">MTSLLVYFVLSSCLISAWAVSSDGYPVITPNVNQTVIQTGEKIELLCSATEPIHWSYPQLYDESGVLVVDEIPTIVYNYDGFKYTSHLSVRGANYLYTARYYCQRNDTSQPHPSSAANIYVYVKDEDNLIVLDSMMLPFLSVQQHGYVLIPCRPSSPDIQIELYKEGELVDSSSFEKGNMTIEYDPTDGITLRHVDIKNGGDYECVAKLGDITSTSIFSVNVSPYTESVSKPMMDNIQNMHVEVGDTVIINCWVEMASNIKFNMNWIYPNTKEENRIFESSTTHKNVNVGNLKQIQYKYERNLTIHNATHRDEGDYTCRIVDHNGNTNNVSHYMKVYDKPLVQLIDDNAYFNQGERYTIRCKVAGYPKPKVSWFISYCRIPHECENADTFEINHYKNDTNMHYTELHRKEIFWESELNILAQDSGQVFCCANNEIGGRNHSINFIVTDIGNEDQFSVWGPENPIEGDEVRLHCGGVVNFTVLNTSTYLSYQSTILIPNITKRYNGVYVCVLNKLEGYEKMEEINVHVQDLQAPFYIYTNMNETKWYRDSRSTLQWKCLVGGTPQPVVTWYKNDLPLSKETLKGVSDIPRLEWSEGNQTLIIKFLDEADDGTYKCKAENKVGKIEKSVTLNVKGVILPTDCIADDSGQCTWLRDRFSIGTLGIFPEREITATVTKKLRKEMTLAGLINFEEGAMDNMNPELPLDEQAELLPYDNKWEFPRDKLKLGKQLGAGAFGVVMKAEAWGIVEGETVSTVAVKMELLVIVEFCRYGNLHNYLIRHRDHFIDQIDMKTGLMDSSIGSEILARAASLSAKAKIRYAALSFNNSEENSFGENAKESSGYLTPRTSSLPPNSPGIEADMSPISMTPAGEDSMILSNNSIQPDWRSNVRGDYKPSNVRPICTRDLLCWAFQVARGMEYLVGRKVLHGDLAARNILLADDNIVKICDFGLAKSMYKSDNYQKKGDGPLPVKWMSVESIRDRIFSTQSDVWSFGIVLWEFFSLARTPYPGMEADEKLYNKLVDGYRMECPEYATKEVYKIMLECWQAHPTQRPSFTDLSDTLGAMLEESVRNHYIDLNSPYMDMNMIQLEGHNDYLNMMSAPTYGNLVSPSYEGHEHHYVNNPEEANRMAQEAAEGSSGYLVMKGTQPPVSDAVIFSPRTGLISGNIFQFGAPSGHKNNRIMETQADSELRPILTNADESPIQRNNLNNSNQGSTMMTDAEPMKEMKITNDLKLGTTTSPCQTACFSNPNYQGPILIKPSTDNYINMQQQKSEGNPKKYQESSQEVHLNVGTTFAMTPVTRALLICFVHYTCVSSAKSVSQVAFDYRFQGSEQSELFYQRPIHTTASPALVVAWYKAIHSHRTLPPLAGSGICSAKVQPISTLSALAEMFDTREPIKSQTQPSQISAHALYSQKQADSIVVERRFEIAR</sequence>